<feature type="compositionally biased region" description="Polar residues" evidence="1">
    <location>
        <begin position="51"/>
        <end position="72"/>
    </location>
</feature>
<feature type="region of interest" description="Disordered" evidence="1">
    <location>
        <begin position="399"/>
        <end position="424"/>
    </location>
</feature>
<dbReference type="Gene3D" id="3.40.50.300">
    <property type="entry name" value="P-loop containing nucleotide triphosphate hydrolases"/>
    <property type="match status" value="1"/>
</dbReference>
<organism evidence="3 4">
    <name type="scientific">Capronia epimyces CBS 606.96</name>
    <dbReference type="NCBI Taxonomy" id="1182542"/>
    <lineage>
        <taxon>Eukaryota</taxon>
        <taxon>Fungi</taxon>
        <taxon>Dikarya</taxon>
        <taxon>Ascomycota</taxon>
        <taxon>Pezizomycotina</taxon>
        <taxon>Eurotiomycetes</taxon>
        <taxon>Chaetothyriomycetidae</taxon>
        <taxon>Chaetothyriales</taxon>
        <taxon>Herpotrichiellaceae</taxon>
        <taxon>Capronia</taxon>
    </lineage>
</organism>
<dbReference type="InterPro" id="IPR003593">
    <property type="entry name" value="AAA+_ATPase"/>
</dbReference>
<feature type="compositionally biased region" description="Acidic residues" evidence="1">
    <location>
        <begin position="954"/>
        <end position="963"/>
    </location>
</feature>
<dbReference type="PANTHER" id="PTHR23389">
    <property type="entry name" value="CHROMOSOME TRANSMISSION FIDELITY FACTOR 18"/>
    <property type="match status" value="1"/>
</dbReference>
<dbReference type="AlphaFoldDB" id="W9Y6H6"/>
<dbReference type="Pfam" id="PF00004">
    <property type="entry name" value="AAA"/>
    <property type="match status" value="1"/>
</dbReference>
<evidence type="ECO:0000259" key="2">
    <source>
        <dbReference type="SMART" id="SM00382"/>
    </source>
</evidence>
<feature type="region of interest" description="Disordered" evidence="1">
    <location>
        <begin position="51"/>
        <end position="129"/>
    </location>
</feature>
<feature type="compositionally biased region" description="Basic residues" evidence="1">
    <location>
        <begin position="103"/>
        <end position="112"/>
    </location>
</feature>
<evidence type="ECO:0000256" key="1">
    <source>
        <dbReference type="SAM" id="MobiDB-lite"/>
    </source>
</evidence>
<dbReference type="InterPro" id="IPR003959">
    <property type="entry name" value="ATPase_AAA_core"/>
</dbReference>
<dbReference type="Proteomes" id="UP000019478">
    <property type="component" value="Unassembled WGS sequence"/>
</dbReference>
<dbReference type="SMART" id="SM00382">
    <property type="entry name" value="AAA"/>
    <property type="match status" value="1"/>
</dbReference>
<dbReference type="RefSeq" id="XP_007733806.1">
    <property type="nucleotide sequence ID" value="XM_007735616.1"/>
</dbReference>
<sequence>MSNEDEPHSLRSAKQPSTVITYSRLDSSQAASLADLGDKIGEEAKISHASETLWSMDSDVVPQTTGPHTTGPLSEAEMPRSTPKKTTLRVDSNGKLTNSPQHPSRRSPRTKKGRNDQGNGAITAARSSRKIEMKNGKFVSSLRVTLHYKTPDCGRKIDEILSRMSNKSAPTDPVAQSTPTGKVTHPFFLGRLASKAQKQSLVKSELSTAMASDNDTNRDLLEAPKPWKDIIFASKKPFQSKVTAGLPSIWPPLSLQRIQPNHDKARPQTVLPPPARTLKSKHHVSTVSSLEDVLWNFACNLKDASRGQDSLHLPTRMLMSGKALNAGVDAELCRENEYADHVTLLRTRIESTLNPFNKGMAAGPQMWPQEYAPTCWQEVLQPQTQVLHDWLRNLKVHQIQSGKLQPKPKPSIFKKRRKRPSDDMDDFIVNSDDEHQASSGKHAILITGPCGCGKTAAVFAVAQQLGFEVFEIHAGMRRSARDIQEKVGDMTQNHLVQQADSLSRGSSMSLDDSNAANSPYPEQLATNQPTMANFMNPNKGATNQKATGALGGKEAKIKAQKQSLILLEEVDILFEEDKGFWSGVQSLIRTSKRPVIMTCNNPESVPLDELDLFTILTFDHPEMKPSVERLAYIAAAEGHLLSKRAIEDLYLSKGRDLRASLTELSLWCQMAVGSQQGGLDWMLPPDVRRQATQDGALMRIVSQDTFVSGLDLYPTELDDPQDVVKFSHESLCLSPSDWVKEAVDLHTGGSGLGIRKLDEILLYTDVQSVMDVVDSDVACLMAGMVMKNRASEYRRSPRHEILHLCLEQQTTTNLLTRAAVADALEALTEENRIGLPVSPGRKAPSIDNAAQSIVTEVAPYVRSIVEHDQRLEHIRNELGGGGSQTKRQRRTKASRAALEGGSKVTTRRDRWFPETLDYSAVLATGGNGWPQVRTGEVELPSAAPTPSSSMATEIECDALDASK</sequence>
<feature type="region of interest" description="Disordered" evidence="1">
    <location>
        <begin position="874"/>
        <end position="904"/>
    </location>
</feature>
<gene>
    <name evidence="3" type="ORF">A1O3_05494</name>
</gene>
<dbReference type="OrthoDB" id="10064318at2759"/>
<dbReference type="STRING" id="1182542.W9Y6H6"/>
<dbReference type="GO" id="GO:0005634">
    <property type="term" value="C:nucleus"/>
    <property type="evidence" value="ECO:0007669"/>
    <property type="project" value="TreeGrafter"/>
</dbReference>
<dbReference type="GO" id="GO:0003677">
    <property type="term" value="F:DNA binding"/>
    <property type="evidence" value="ECO:0007669"/>
    <property type="project" value="TreeGrafter"/>
</dbReference>
<reference evidence="3 4" key="1">
    <citation type="submission" date="2013-03" db="EMBL/GenBank/DDBJ databases">
        <title>The Genome Sequence of Capronia epimyces CBS 606.96.</title>
        <authorList>
            <consortium name="The Broad Institute Genomics Platform"/>
            <person name="Cuomo C."/>
            <person name="de Hoog S."/>
            <person name="Gorbushina A."/>
            <person name="Walker B."/>
            <person name="Young S.K."/>
            <person name="Zeng Q."/>
            <person name="Gargeya S."/>
            <person name="Fitzgerald M."/>
            <person name="Haas B."/>
            <person name="Abouelleil A."/>
            <person name="Allen A.W."/>
            <person name="Alvarado L."/>
            <person name="Arachchi H.M."/>
            <person name="Berlin A.M."/>
            <person name="Chapman S.B."/>
            <person name="Gainer-Dewar J."/>
            <person name="Goldberg J."/>
            <person name="Griggs A."/>
            <person name="Gujja S."/>
            <person name="Hansen M."/>
            <person name="Howarth C."/>
            <person name="Imamovic A."/>
            <person name="Ireland A."/>
            <person name="Larimer J."/>
            <person name="McCowan C."/>
            <person name="Murphy C."/>
            <person name="Pearson M."/>
            <person name="Poon T.W."/>
            <person name="Priest M."/>
            <person name="Roberts A."/>
            <person name="Saif S."/>
            <person name="Shea T."/>
            <person name="Sisk P."/>
            <person name="Sykes S."/>
            <person name="Wortman J."/>
            <person name="Nusbaum C."/>
            <person name="Birren B."/>
        </authorList>
    </citation>
    <scope>NUCLEOTIDE SEQUENCE [LARGE SCALE GENOMIC DNA]</scope>
    <source>
        <strain evidence="3 4">CBS 606.96</strain>
    </source>
</reference>
<dbReference type="eggNOG" id="KOG1968">
    <property type="taxonomic scope" value="Eukaryota"/>
</dbReference>
<dbReference type="GO" id="GO:0016887">
    <property type="term" value="F:ATP hydrolysis activity"/>
    <property type="evidence" value="ECO:0007669"/>
    <property type="project" value="InterPro"/>
</dbReference>
<dbReference type="InterPro" id="IPR027417">
    <property type="entry name" value="P-loop_NTPase"/>
</dbReference>
<name>W9Y6H6_9EURO</name>
<evidence type="ECO:0000313" key="4">
    <source>
        <dbReference type="Proteomes" id="UP000019478"/>
    </source>
</evidence>
<feature type="compositionally biased region" description="Low complexity" evidence="1">
    <location>
        <begin position="940"/>
        <end position="952"/>
    </location>
</feature>
<dbReference type="GO" id="GO:0005524">
    <property type="term" value="F:ATP binding"/>
    <property type="evidence" value="ECO:0007669"/>
    <property type="project" value="InterPro"/>
</dbReference>
<comment type="caution">
    <text evidence="3">The sequence shown here is derived from an EMBL/GenBank/DDBJ whole genome shotgun (WGS) entry which is preliminary data.</text>
</comment>
<keyword evidence="4" id="KW-1185">Reference proteome</keyword>
<accession>W9Y6H6</accession>
<dbReference type="PANTHER" id="PTHR23389:SF21">
    <property type="entry name" value="ATPASE FAMILY AAA DOMAIN-CONTAINING PROTEIN 5"/>
    <property type="match status" value="1"/>
</dbReference>
<feature type="region of interest" description="Disordered" evidence="1">
    <location>
        <begin position="938"/>
        <end position="963"/>
    </location>
</feature>
<dbReference type="HOGENOM" id="CLU_003721_0_0_1"/>
<evidence type="ECO:0000313" key="3">
    <source>
        <dbReference type="EMBL" id="EXJ84821.1"/>
    </source>
</evidence>
<dbReference type="GeneID" id="19169606"/>
<feature type="domain" description="AAA+ ATPase" evidence="2">
    <location>
        <begin position="440"/>
        <end position="628"/>
    </location>
</feature>
<dbReference type="EMBL" id="AMGY01000004">
    <property type="protein sequence ID" value="EXJ84821.1"/>
    <property type="molecule type" value="Genomic_DNA"/>
</dbReference>
<dbReference type="SUPFAM" id="SSF52540">
    <property type="entry name" value="P-loop containing nucleoside triphosphate hydrolases"/>
    <property type="match status" value="1"/>
</dbReference>
<protein>
    <recommendedName>
        <fullName evidence="2">AAA+ ATPase domain-containing protein</fullName>
    </recommendedName>
</protein>
<proteinExistence type="predicted"/>